<evidence type="ECO:0000313" key="3">
    <source>
        <dbReference type="Proteomes" id="UP000176282"/>
    </source>
</evidence>
<proteinExistence type="predicted"/>
<protein>
    <submittedName>
        <fullName evidence="2">Uncharacterized protein</fullName>
    </submittedName>
</protein>
<feature type="compositionally biased region" description="Basic and acidic residues" evidence="1">
    <location>
        <begin position="71"/>
        <end position="89"/>
    </location>
</feature>
<gene>
    <name evidence="2" type="ORF">A3J66_03465</name>
</gene>
<accession>A0A1F6MAQ6</accession>
<organism evidence="2 3">
    <name type="scientific">Candidatus Magasanikbacteria bacterium RIFCSPHIGHO2_02_FULL_47_14</name>
    <dbReference type="NCBI Taxonomy" id="1798680"/>
    <lineage>
        <taxon>Bacteria</taxon>
        <taxon>Candidatus Magasanikiibacteriota</taxon>
    </lineage>
</organism>
<dbReference type="EMBL" id="MFQB01000007">
    <property type="protein sequence ID" value="OGH68752.1"/>
    <property type="molecule type" value="Genomic_DNA"/>
</dbReference>
<name>A0A1F6MAQ6_9BACT</name>
<evidence type="ECO:0000313" key="2">
    <source>
        <dbReference type="EMBL" id="OGH68752.1"/>
    </source>
</evidence>
<dbReference type="STRING" id="1798680.A3J66_03465"/>
<comment type="caution">
    <text evidence="2">The sequence shown here is derived from an EMBL/GenBank/DDBJ whole genome shotgun (WGS) entry which is preliminary data.</text>
</comment>
<dbReference type="AlphaFoldDB" id="A0A1F6MAQ6"/>
<evidence type="ECO:0000256" key="1">
    <source>
        <dbReference type="SAM" id="MobiDB-lite"/>
    </source>
</evidence>
<sequence length="116" mass="12723">MVWERDGQRYPFAAVPVGASRCAGRSFFVVRWPCDSGVLGDDRVHDRPNEEEDGSAGDPAADLAGEGGKQQGHERHECQEDSGDEDRGVDGSLVTGLGAFRHEREFPSEKNEFCEV</sequence>
<dbReference type="Proteomes" id="UP000176282">
    <property type="component" value="Unassembled WGS sequence"/>
</dbReference>
<feature type="region of interest" description="Disordered" evidence="1">
    <location>
        <begin position="39"/>
        <end position="100"/>
    </location>
</feature>
<reference evidence="2 3" key="1">
    <citation type="journal article" date="2016" name="Nat. Commun.">
        <title>Thousands of microbial genomes shed light on interconnected biogeochemical processes in an aquifer system.</title>
        <authorList>
            <person name="Anantharaman K."/>
            <person name="Brown C.T."/>
            <person name="Hug L.A."/>
            <person name="Sharon I."/>
            <person name="Castelle C.J."/>
            <person name="Probst A.J."/>
            <person name="Thomas B.C."/>
            <person name="Singh A."/>
            <person name="Wilkins M.J."/>
            <person name="Karaoz U."/>
            <person name="Brodie E.L."/>
            <person name="Williams K.H."/>
            <person name="Hubbard S.S."/>
            <person name="Banfield J.F."/>
        </authorList>
    </citation>
    <scope>NUCLEOTIDE SEQUENCE [LARGE SCALE GENOMIC DNA]</scope>
</reference>